<sequence>MPTRVIKAGDVYRIEGPAKVIVKRGHIYATGVIYGEGQSFTVLRARRLVIKAISDSEVEFILGPGALLEKAMPGEEVIEEWERRISNLNPRGAILIIGMTDVGKSTMAAMLGNKALLHGYKVAIIDADVGQNDLGPPTTVSIARLTKYITHLRQLIAEKSIFLQSTSLERIWPRAVEQIAKAVEYAKNKWSVDTIIINTDGWVLDEEAVVFKRRLIEKIKPTHIVAIQVEKELMPILDGYTNTTILPPPPHVRTRSREDRKIHREMGYGRYIFPPVEIAFSLDKTPLCNLPLFKGIELSEDLRRMLMRATGVSITRAFQVGDRVYALVHGTTWAVKRVGRFQVICLPQEFEKGLLVGLEDREGFLVSLGVLKKIYYDKRKAIVYTSSDVEKRIGEVKCIRLGFVRLDENFNEIERVTNLLKAEEIHNISQI</sequence>
<dbReference type="KEGG" id="pis:Pisl_0849"/>
<dbReference type="AlphaFoldDB" id="A1RSU3"/>
<dbReference type="RefSeq" id="WP_011762601.1">
    <property type="nucleotide sequence ID" value="NC_008701.1"/>
</dbReference>
<keyword evidence="12" id="KW-1185">Reference proteome</keyword>
<evidence type="ECO:0000256" key="9">
    <source>
        <dbReference type="ARBA" id="ARBA00044673"/>
    </source>
</evidence>
<dbReference type="eggNOG" id="arCOG04127">
    <property type="taxonomic scope" value="Archaea"/>
</dbReference>
<name>A1RSU3_PYRIL</name>
<keyword evidence="3" id="KW-0808">Transferase</keyword>
<dbReference type="Gene3D" id="3.40.50.300">
    <property type="entry name" value="P-loop containing nucleotide triphosphate hydrolases"/>
    <property type="match status" value="1"/>
</dbReference>
<evidence type="ECO:0000256" key="6">
    <source>
        <dbReference type="ARBA" id="ARBA00022840"/>
    </source>
</evidence>
<comment type="cofactor">
    <cofactor evidence="1">
        <name>a divalent metal cation</name>
        <dbReference type="ChEBI" id="CHEBI:60240"/>
    </cofactor>
</comment>
<evidence type="ECO:0000313" key="11">
    <source>
        <dbReference type="EMBL" id="ABL88025.1"/>
    </source>
</evidence>
<dbReference type="Proteomes" id="UP000002595">
    <property type="component" value="Chromosome"/>
</dbReference>
<organism evidence="11 12">
    <name type="scientific">Pyrobaculum islandicum (strain DSM 4184 / JCM 9189 / GEO3)</name>
    <dbReference type="NCBI Taxonomy" id="384616"/>
    <lineage>
        <taxon>Archaea</taxon>
        <taxon>Thermoproteota</taxon>
        <taxon>Thermoprotei</taxon>
        <taxon>Thermoproteales</taxon>
        <taxon>Thermoproteaceae</taxon>
        <taxon>Pyrobaculum</taxon>
    </lineage>
</organism>
<keyword evidence="4" id="KW-0547">Nucleotide-binding</keyword>
<dbReference type="GO" id="GO:0051734">
    <property type="term" value="F:ATP-dependent polynucleotide 5'-hydroxyl-kinase activity"/>
    <property type="evidence" value="ECO:0007669"/>
    <property type="project" value="UniProtKB-EC"/>
</dbReference>
<dbReference type="OrthoDB" id="359472at2157"/>
<keyword evidence="6" id="KW-0067">ATP-binding</keyword>
<dbReference type="GO" id="GO:0006396">
    <property type="term" value="P:RNA processing"/>
    <property type="evidence" value="ECO:0007669"/>
    <property type="project" value="InterPro"/>
</dbReference>
<evidence type="ECO:0000313" key="12">
    <source>
        <dbReference type="Proteomes" id="UP000002595"/>
    </source>
</evidence>
<feature type="domain" description="Clp1 P-loop" evidence="10">
    <location>
        <begin position="98"/>
        <end position="272"/>
    </location>
</feature>
<dbReference type="GO" id="GO:0005524">
    <property type="term" value="F:ATP binding"/>
    <property type="evidence" value="ECO:0007669"/>
    <property type="project" value="UniProtKB-KW"/>
</dbReference>
<evidence type="ECO:0000256" key="8">
    <source>
        <dbReference type="ARBA" id="ARBA00044641"/>
    </source>
</evidence>
<dbReference type="GeneID" id="4617421"/>
<gene>
    <name evidence="11" type="ordered locus">Pisl_0849</name>
</gene>
<evidence type="ECO:0000256" key="3">
    <source>
        <dbReference type="ARBA" id="ARBA00022679"/>
    </source>
</evidence>
<dbReference type="EC" id="2.7.1.78" evidence="2"/>
<dbReference type="HOGENOM" id="CLU_051301_1_0_2"/>
<dbReference type="Pfam" id="PF16575">
    <property type="entry name" value="CLP1_P"/>
    <property type="match status" value="1"/>
</dbReference>
<reference evidence="11" key="1">
    <citation type="submission" date="2006-12" db="EMBL/GenBank/DDBJ databases">
        <title>Complete sequence of Pyrobaculum islandicum DSM 4184.</title>
        <authorList>
            <person name="Copeland A."/>
            <person name="Lucas S."/>
            <person name="Lapidus A."/>
            <person name="Barry K."/>
            <person name="Detter J.C."/>
            <person name="Glavina del Rio T."/>
            <person name="Dalin E."/>
            <person name="Tice H."/>
            <person name="Pitluck S."/>
            <person name="Meincke L."/>
            <person name="Brettin T."/>
            <person name="Bruce D."/>
            <person name="Han C."/>
            <person name="Tapia R."/>
            <person name="Gilna P."/>
            <person name="Schmutz J."/>
            <person name="Larimer F."/>
            <person name="Land M."/>
            <person name="Hauser L."/>
            <person name="Kyrpides N."/>
            <person name="Mikhailova N."/>
            <person name="Cozen A.E."/>
            <person name="Fitz-Gibbon S.T."/>
            <person name="House C.H."/>
            <person name="Saltikov C."/>
            <person name="Lowe T."/>
            <person name="Richardson P."/>
        </authorList>
    </citation>
    <scope>NUCLEOTIDE SEQUENCE [LARGE SCALE GENOMIC DNA]</scope>
    <source>
        <strain evidence="11">DSM 4184</strain>
    </source>
</reference>
<dbReference type="InterPro" id="IPR027417">
    <property type="entry name" value="P-loop_NTPase"/>
</dbReference>
<evidence type="ECO:0000256" key="1">
    <source>
        <dbReference type="ARBA" id="ARBA00001968"/>
    </source>
</evidence>
<proteinExistence type="predicted"/>
<comment type="catalytic activity">
    <reaction evidence="8">
        <text>a 5'-end dephospho-ribonucleoside-RNA + ATP = a 5'-end 5'-phospho-ribonucleoside-RNA + ADP + H(+)</text>
        <dbReference type="Rhea" id="RHEA:54580"/>
        <dbReference type="Rhea" id="RHEA-COMP:13936"/>
        <dbReference type="Rhea" id="RHEA-COMP:15179"/>
        <dbReference type="ChEBI" id="CHEBI:15378"/>
        <dbReference type="ChEBI" id="CHEBI:30616"/>
        <dbReference type="ChEBI" id="CHEBI:138282"/>
        <dbReference type="ChEBI" id="CHEBI:138284"/>
        <dbReference type="ChEBI" id="CHEBI:456216"/>
        <dbReference type="EC" id="2.7.1.78"/>
    </reaction>
</comment>
<protein>
    <recommendedName>
        <fullName evidence="2">polynucleotide 5'-hydroxyl-kinase</fullName>
        <ecNumber evidence="2">2.7.1.78</ecNumber>
    </recommendedName>
</protein>
<comment type="function">
    <text evidence="7">Polynucleotide kinase that can phosphorylate the 5'-hydroxyl groups of both single-stranded RNA (ssRNA) and single-stranded DNA (ssDNA). Exhibits a strong preference for ssRNA.</text>
</comment>
<evidence type="ECO:0000256" key="7">
    <source>
        <dbReference type="ARBA" id="ARBA00024737"/>
    </source>
</evidence>
<evidence type="ECO:0000256" key="5">
    <source>
        <dbReference type="ARBA" id="ARBA00022777"/>
    </source>
</evidence>
<dbReference type="SUPFAM" id="SSF52540">
    <property type="entry name" value="P-loop containing nucleoside triphosphate hydrolases"/>
    <property type="match status" value="1"/>
</dbReference>
<accession>A1RSU3</accession>
<dbReference type="InterPro" id="IPR032319">
    <property type="entry name" value="CLP1_P"/>
</dbReference>
<comment type="catalytic activity">
    <reaction evidence="9">
        <text>a 5'-end dephospho-2'-deoxyribonucleoside-DNA + ATP = a 5'-end 5'-phospho-2'-deoxyribonucleoside-DNA + ADP + H(+)</text>
        <dbReference type="Rhea" id="RHEA:15669"/>
        <dbReference type="Rhea" id="RHEA-COMP:13180"/>
        <dbReference type="Rhea" id="RHEA-COMP:13184"/>
        <dbReference type="ChEBI" id="CHEBI:15378"/>
        <dbReference type="ChEBI" id="CHEBI:30616"/>
        <dbReference type="ChEBI" id="CHEBI:136412"/>
        <dbReference type="ChEBI" id="CHEBI:136416"/>
        <dbReference type="ChEBI" id="CHEBI:456216"/>
        <dbReference type="EC" id="2.7.1.78"/>
    </reaction>
</comment>
<dbReference type="EMBL" id="CP000504">
    <property type="protein sequence ID" value="ABL88025.1"/>
    <property type="molecule type" value="Genomic_DNA"/>
</dbReference>
<evidence type="ECO:0000256" key="4">
    <source>
        <dbReference type="ARBA" id="ARBA00022741"/>
    </source>
</evidence>
<evidence type="ECO:0000256" key="2">
    <source>
        <dbReference type="ARBA" id="ARBA00012157"/>
    </source>
</evidence>
<keyword evidence="5" id="KW-0418">Kinase</keyword>
<dbReference type="STRING" id="384616.Pisl_0849"/>
<dbReference type="PANTHER" id="PTHR12755">
    <property type="entry name" value="CLEAVAGE/POLYADENYLATION FACTOR IA SUBUNIT CLP1P"/>
    <property type="match status" value="1"/>
</dbReference>
<dbReference type="PANTHER" id="PTHR12755:SF3">
    <property type="entry name" value="POLYNUCLEOTIDE 5'-HYDROXYL-KINASE NOL9"/>
    <property type="match status" value="1"/>
</dbReference>
<evidence type="ECO:0000259" key="10">
    <source>
        <dbReference type="Pfam" id="PF16575"/>
    </source>
</evidence>
<dbReference type="InterPro" id="IPR045116">
    <property type="entry name" value="Clp1/Grc3"/>
</dbReference>